<dbReference type="Gene3D" id="1.10.510.10">
    <property type="entry name" value="Transferase(Phosphotransferase) domain 1"/>
    <property type="match status" value="1"/>
</dbReference>
<dbReference type="GO" id="GO:0002229">
    <property type="term" value="P:defense response to oomycetes"/>
    <property type="evidence" value="ECO:0007669"/>
    <property type="project" value="UniProtKB-ARBA"/>
</dbReference>
<keyword evidence="11" id="KW-0675">Receptor</keyword>
<comment type="subcellular location">
    <subcellularLocation>
        <location evidence="1">Cell membrane</location>
        <topology evidence="1">Single-pass type I membrane protein</topology>
    </subcellularLocation>
</comment>
<dbReference type="InterPro" id="IPR000719">
    <property type="entry name" value="Prot_kinase_dom"/>
</dbReference>
<comment type="similarity">
    <text evidence="3">In the C-terminal section; belongs to the protein kinase superfamily. Ser/Thr protein kinase family.</text>
</comment>
<evidence type="ECO:0000256" key="9">
    <source>
        <dbReference type="ARBA" id="ARBA00022989"/>
    </source>
</evidence>
<dbReference type="InterPro" id="IPR011009">
    <property type="entry name" value="Kinase-like_dom_sf"/>
</dbReference>
<dbReference type="Gene3D" id="3.30.200.20">
    <property type="entry name" value="Phosphorylase Kinase, domain 1"/>
    <property type="match status" value="1"/>
</dbReference>
<dbReference type="GO" id="GO:0005524">
    <property type="term" value="F:ATP binding"/>
    <property type="evidence" value="ECO:0007669"/>
    <property type="project" value="UniProtKB-KW"/>
</dbReference>
<dbReference type="PROSITE" id="PS00108">
    <property type="entry name" value="PROTEIN_KINASE_ST"/>
    <property type="match status" value="1"/>
</dbReference>
<dbReference type="PANTHER" id="PTHR27006">
    <property type="entry name" value="PROMASTIGOTE SURFACE ANTIGEN PROTEIN PSA"/>
    <property type="match status" value="1"/>
</dbReference>
<accession>A0A9K3I0R9</accession>
<organism evidence="14 15">
    <name type="scientific">Helianthus annuus</name>
    <name type="common">Common sunflower</name>
    <dbReference type="NCBI Taxonomy" id="4232"/>
    <lineage>
        <taxon>Eukaryota</taxon>
        <taxon>Viridiplantae</taxon>
        <taxon>Streptophyta</taxon>
        <taxon>Embryophyta</taxon>
        <taxon>Tracheophyta</taxon>
        <taxon>Spermatophyta</taxon>
        <taxon>Magnoliopsida</taxon>
        <taxon>eudicotyledons</taxon>
        <taxon>Gunneridae</taxon>
        <taxon>Pentapetalae</taxon>
        <taxon>asterids</taxon>
        <taxon>campanulids</taxon>
        <taxon>Asterales</taxon>
        <taxon>Asteraceae</taxon>
        <taxon>Asteroideae</taxon>
        <taxon>Heliantheae alliance</taxon>
        <taxon>Heliantheae</taxon>
        <taxon>Helianthus</taxon>
    </lineage>
</organism>
<reference evidence="14" key="2">
    <citation type="submission" date="2020-06" db="EMBL/GenBank/DDBJ databases">
        <title>Helianthus annuus Genome sequencing and assembly Release 2.</title>
        <authorList>
            <person name="Gouzy J."/>
            <person name="Langlade N."/>
            <person name="Munos S."/>
        </authorList>
    </citation>
    <scope>NUCLEOTIDE SEQUENCE</scope>
    <source>
        <tissue evidence="14">Leaves</tissue>
    </source>
</reference>
<keyword evidence="8" id="KW-0067">ATP-binding</keyword>
<dbReference type="FunFam" id="1.10.510.10:FF:000240">
    <property type="entry name" value="Lectin-domain containing receptor kinase A4.3"/>
    <property type="match status" value="1"/>
</dbReference>
<comment type="similarity">
    <text evidence="2">In the N-terminal section; belongs to the leguminous lectin family.</text>
</comment>
<dbReference type="EMBL" id="MNCJ02000325">
    <property type="protein sequence ID" value="KAF5787845.1"/>
    <property type="molecule type" value="Genomic_DNA"/>
</dbReference>
<name>A0A9K3I0R9_HELAN</name>
<evidence type="ECO:0000256" key="7">
    <source>
        <dbReference type="ARBA" id="ARBA00022741"/>
    </source>
</evidence>
<evidence type="ECO:0000256" key="3">
    <source>
        <dbReference type="ARBA" id="ARBA00010217"/>
    </source>
</evidence>
<keyword evidence="7" id="KW-0547">Nucleotide-binding</keyword>
<evidence type="ECO:0000259" key="13">
    <source>
        <dbReference type="PROSITE" id="PS50011"/>
    </source>
</evidence>
<protein>
    <submittedName>
        <fullName evidence="14">Transferase, protein kinase RLK-Pelle-DLSV family</fullName>
        <ecNumber evidence="14">2.7.-.-</ecNumber>
    </submittedName>
</protein>
<gene>
    <name evidence="14" type="ORF">HanXRQr2_Chr10g0457401</name>
</gene>
<keyword evidence="5" id="KW-0812">Transmembrane</keyword>
<evidence type="ECO:0000256" key="1">
    <source>
        <dbReference type="ARBA" id="ARBA00004251"/>
    </source>
</evidence>
<sequence>MNDASILVKFQHENVIQLLGYCIGRTTVYLLYDFAVNATLASFNLVINCLVQHRAHCNSWELLIELYNPTCNLLDWNKRCKIILGVARVLAYLHNHAPIRIIHHDVKPANILLDETFDPKLSRFRIAIAVNEETDIFENVSVAGTMGFIAPEYLKQLRLSTKADVYSFGVLVFETVTGQQGFDLVRLANDKDVLLVDYVERNWLEGTLSDIIDPRIDVDSILVTKLIEIGLLCVQRDDAVRPTMEEVVDMLLGTSSLTLPVSEMRARMMIV</sequence>
<reference evidence="14" key="1">
    <citation type="journal article" date="2017" name="Nature">
        <title>The sunflower genome provides insights into oil metabolism, flowering and Asterid evolution.</title>
        <authorList>
            <person name="Badouin H."/>
            <person name="Gouzy J."/>
            <person name="Grassa C.J."/>
            <person name="Murat F."/>
            <person name="Staton S.E."/>
            <person name="Cottret L."/>
            <person name="Lelandais-Briere C."/>
            <person name="Owens G.L."/>
            <person name="Carrere S."/>
            <person name="Mayjonade B."/>
            <person name="Legrand L."/>
            <person name="Gill N."/>
            <person name="Kane N.C."/>
            <person name="Bowers J.E."/>
            <person name="Hubner S."/>
            <person name="Bellec A."/>
            <person name="Berard A."/>
            <person name="Berges H."/>
            <person name="Blanchet N."/>
            <person name="Boniface M.C."/>
            <person name="Brunel D."/>
            <person name="Catrice O."/>
            <person name="Chaidir N."/>
            <person name="Claudel C."/>
            <person name="Donnadieu C."/>
            <person name="Faraut T."/>
            <person name="Fievet G."/>
            <person name="Helmstetter N."/>
            <person name="King M."/>
            <person name="Knapp S.J."/>
            <person name="Lai Z."/>
            <person name="Le Paslier M.C."/>
            <person name="Lippi Y."/>
            <person name="Lorenzon L."/>
            <person name="Mandel J.R."/>
            <person name="Marage G."/>
            <person name="Marchand G."/>
            <person name="Marquand E."/>
            <person name="Bret-Mestries E."/>
            <person name="Morien E."/>
            <person name="Nambeesan S."/>
            <person name="Nguyen T."/>
            <person name="Pegot-Espagnet P."/>
            <person name="Pouilly N."/>
            <person name="Raftis F."/>
            <person name="Sallet E."/>
            <person name="Schiex T."/>
            <person name="Thomas J."/>
            <person name="Vandecasteele C."/>
            <person name="Vares D."/>
            <person name="Vear F."/>
            <person name="Vautrin S."/>
            <person name="Crespi M."/>
            <person name="Mangin B."/>
            <person name="Burke J.M."/>
            <person name="Salse J."/>
            <person name="Munos S."/>
            <person name="Vincourt P."/>
            <person name="Rieseberg L.H."/>
            <person name="Langlade N.B."/>
        </authorList>
    </citation>
    <scope>NUCLEOTIDE SEQUENCE</scope>
    <source>
        <tissue evidence="14">Leaves</tissue>
    </source>
</reference>
<evidence type="ECO:0000313" key="14">
    <source>
        <dbReference type="EMBL" id="KAF5787845.1"/>
    </source>
</evidence>
<dbReference type="InterPro" id="IPR008271">
    <property type="entry name" value="Ser/Thr_kinase_AS"/>
</dbReference>
<keyword evidence="4" id="KW-1003">Cell membrane</keyword>
<dbReference type="AlphaFoldDB" id="A0A9K3I0R9"/>
<keyword evidence="10" id="KW-0472">Membrane</keyword>
<feature type="domain" description="Protein kinase" evidence="13">
    <location>
        <begin position="1"/>
        <end position="252"/>
    </location>
</feature>
<dbReference type="EC" id="2.7.-.-" evidence="14"/>
<dbReference type="PANTHER" id="PTHR27006:SF616">
    <property type="entry name" value="CYSTEINE-RICH RECEPTOR-LIKE PROTEIN KINASE 10"/>
    <property type="match status" value="1"/>
</dbReference>
<keyword evidence="14" id="KW-0808">Transferase</keyword>
<evidence type="ECO:0000256" key="2">
    <source>
        <dbReference type="ARBA" id="ARBA00008536"/>
    </source>
</evidence>
<keyword evidence="12" id="KW-0325">Glycoprotein</keyword>
<dbReference type="PROSITE" id="PS50011">
    <property type="entry name" value="PROTEIN_KINASE_DOM"/>
    <property type="match status" value="1"/>
</dbReference>
<dbReference type="SMART" id="SM00220">
    <property type="entry name" value="S_TKc"/>
    <property type="match status" value="1"/>
</dbReference>
<evidence type="ECO:0000256" key="5">
    <source>
        <dbReference type="ARBA" id="ARBA00022692"/>
    </source>
</evidence>
<evidence type="ECO:0000256" key="4">
    <source>
        <dbReference type="ARBA" id="ARBA00022475"/>
    </source>
</evidence>
<evidence type="ECO:0000256" key="8">
    <source>
        <dbReference type="ARBA" id="ARBA00022840"/>
    </source>
</evidence>
<proteinExistence type="inferred from homology"/>
<dbReference type="GO" id="GO:0004672">
    <property type="term" value="F:protein kinase activity"/>
    <property type="evidence" value="ECO:0007669"/>
    <property type="project" value="InterPro"/>
</dbReference>
<dbReference type="SUPFAM" id="SSF56112">
    <property type="entry name" value="Protein kinase-like (PK-like)"/>
    <property type="match status" value="1"/>
</dbReference>
<evidence type="ECO:0000256" key="6">
    <source>
        <dbReference type="ARBA" id="ARBA00022729"/>
    </source>
</evidence>
<evidence type="ECO:0000256" key="12">
    <source>
        <dbReference type="ARBA" id="ARBA00023180"/>
    </source>
</evidence>
<dbReference type="Gramene" id="mRNA:HanXRQr2_Chr10g0457401">
    <property type="protein sequence ID" value="mRNA:HanXRQr2_Chr10g0457401"/>
    <property type="gene ID" value="HanXRQr2_Chr10g0457401"/>
</dbReference>
<keyword evidence="14" id="KW-0418">Kinase</keyword>
<dbReference type="Proteomes" id="UP000215914">
    <property type="component" value="Unassembled WGS sequence"/>
</dbReference>
<keyword evidence="6" id="KW-0732">Signal</keyword>
<evidence type="ECO:0000313" key="15">
    <source>
        <dbReference type="Proteomes" id="UP000215914"/>
    </source>
</evidence>
<evidence type="ECO:0000256" key="10">
    <source>
        <dbReference type="ARBA" id="ARBA00023136"/>
    </source>
</evidence>
<keyword evidence="9" id="KW-1133">Transmembrane helix</keyword>
<keyword evidence="15" id="KW-1185">Reference proteome</keyword>
<dbReference type="Pfam" id="PF00069">
    <property type="entry name" value="Pkinase"/>
    <property type="match status" value="1"/>
</dbReference>
<evidence type="ECO:0000256" key="11">
    <source>
        <dbReference type="ARBA" id="ARBA00023170"/>
    </source>
</evidence>
<comment type="caution">
    <text evidence="14">The sequence shown here is derived from an EMBL/GenBank/DDBJ whole genome shotgun (WGS) entry which is preliminary data.</text>
</comment>
<dbReference type="GO" id="GO:0005886">
    <property type="term" value="C:plasma membrane"/>
    <property type="evidence" value="ECO:0007669"/>
    <property type="project" value="UniProtKB-SubCell"/>
</dbReference>